<dbReference type="VEuPathDB" id="VectorBase:GAUT045768"/>
<keyword evidence="2" id="KW-1185">Reference proteome</keyword>
<accession>A0A1A9VS41</accession>
<sequence length="222" mass="25072">MDSKFIIILTHRHASSTKKQPGRKLERTYAQSNGNEKEKLIIGRNVLANGVAWRERERERAHFRITCHIIFENSFAKLFDTVYDAHTLMYSICSVIQSQSVALTGTATNKFVTINNFTQNTGNVTIEEALEYSKVTIEIIEDFINDDLVAAAKSEGFEILQNVRDGLNFCESELKTVDDIWSYKICTNALLRNGLAALAELQNLYHSKPSATSGAGKMKLFW</sequence>
<dbReference type="AlphaFoldDB" id="A0A1A9VS41"/>
<name>A0A1A9VS41_GLOAU</name>
<protein>
    <submittedName>
        <fullName evidence="1">Uncharacterized protein</fullName>
    </submittedName>
</protein>
<proteinExistence type="predicted"/>
<dbReference type="Proteomes" id="UP000078200">
    <property type="component" value="Unassembled WGS sequence"/>
</dbReference>
<organism evidence="1 2">
    <name type="scientific">Glossina austeni</name>
    <name type="common">Savannah tsetse fly</name>
    <dbReference type="NCBI Taxonomy" id="7395"/>
    <lineage>
        <taxon>Eukaryota</taxon>
        <taxon>Metazoa</taxon>
        <taxon>Ecdysozoa</taxon>
        <taxon>Arthropoda</taxon>
        <taxon>Hexapoda</taxon>
        <taxon>Insecta</taxon>
        <taxon>Pterygota</taxon>
        <taxon>Neoptera</taxon>
        <taxon>Endopterygota</taxon>
        <taxon>Diptera</taxon>
        <taxon>Brachycera</taxon>
        <taxon>Muscomorpha</taxon>
        <taxon>Hippoboscoidea</taxon>
        <taxon>Glossinidae</taxon>
        <taxon>Glossina</taxon>
    </lineage>
</organism>
<evidence type="ECO:0000313" key="2">
    <source>
        <dbReference type="Proteomes" id="UP000078200"/>
    </source>
</evidence>
<reference evidence="1" key="1">
    <citation type="submission" date="2020-05" db="UniProtKB">
        <authorList>
            <consortium name="EnsemblMetazoa"/>
        </authorList>
    </citation>
    <scope>IDENTIFICATION</scope>
    <source>
        <strain evidence="1">TTRI</strain>
    </source>
</reference>
<evidence type="ECO:0000313" key="1">
    <source>
        <dbReference type="EnsemblMetazoa" id="GAUT045768-PA"/>
    </source>
</evidence>
<dbReference type="EnsemblMetazoa" id="GAUT045768-RA">
    <property type="protein sequence ID" value="GAUT045768-PA"/>
    <property type="gene ID" value="GAUT045768"/>
</dbReference>